<keyword evidence="3" id="KW-0614">Plasmid</keyword>
<dbReference type="Proteomes" id="UP000000361">
    <property type="component" value="Chromosome 1"/>
</dbReference>
<dbReference type="FunFam" id="3.40.50.720:FF:000084">
    <property type="entry name" value="Short-chain dehydrogenase reductase"/>
    <property type="match status" value="1"/>
</dbReference>
<dbReference type="InterPro" id="IPR036291">
    <property type="entry name" value="NAD(P)-bd_dom_sf"/>
</dbReference>
<dbReference type="GeneID" id="93454355"/>
<dbReference type="GO" id="GO:0016616">
    <property type="term" value="F:oxidoreductase activity, acting on the CH-OH group of donors, NAD or NADP as acceptor"/>
    <property type="evidence" value="ECO:0007669"/>
    <property type="project" value="TreeGrafter"/>
</dbReference>
<dbReference type="Pfam" id="PF13561">
    <property type="entry name" value="adh_short_C2"/>
    <property type="match status" value="1"/>
</dbReference>
<dbReference type="InterPro" id="IPR020904">
    <property type="entry name" value="Sc_DH/Rdtase_CS"/>
</dbReference>
<dbReference type="PANTHER" id="PTHR42760:SF115">
    <property type="entry name" value="3-OXOACYL-[ACYL-CARRIER-PROTEIN] REDUCTASE FABG"/>
    <property type="match status" value="1"/>
</dbReference>
<dbReference type="RefSeq" id="WP_011751150.1">
    <property type="nucleotide sequence ID" value="NC_008688.1"/>
</dbReference>
<gene>
    <name evidence="3" type="ordered locus">Pden_4932</name>
</gene>
<dbReference type="HOGENOM" id="CLU_010194_1_1_5"/>
<dbReference type="Gene3D" id="3.40.50.720">
    <property type="entry name" value="NAD(P)-binding Rossmann-like Domain"/>
    <property type="match status" value="1"/>
</dbReference>
<evidence type="ECO:0000313" key="3">
    <source>
        <dbReference type="EMBL" id="ABL72992.1"/>
    </source>
</evidence>
<dbReference type="eggNOG" id="COG1028">
    <property type="taxonomic scope" value="Bacteria"/>
</dbReference>
<dbReference type="PRINTS" id="PR00081">
    <property type="entry name" value="GDHRDH"/>
</dbReference>
<comment type="similarity">
    <text evidence="1">Belongs to the short-chain dehydrogenases/reductases (SDR) family.</text>
</comment>
<dbReference type="EMBL" id="CP000491">
    <property type="protein sequence ID" value="ABL72992.1"/>
    <property type="molecule type" value="Genomic_DNA"/>
</dbReference>
<name>A1BBU8_PARDP</name>
<dbReference type="KEGG" id="pde:Pden_4932"/>
<reference evidence="4" key="1">
    <citation type="submission" date="2006-12" db="EMBL/GenBank/DDBJ databases">
        <title>Complete sequence of plasmid 1 of Paracoccus denitrificans PD1222.</title>
        <authorList>
            <person name="Copeland A."/>
            <person name="Lucas S."/>
            <person name="Lapidus A."/>
            <person name="Barry K."/>
            <person name="Detter J.C."/>
            <person name="Glavina del Rio T."/>
            <person name="Hammon N."/>
            <person name="Israni S."/>
            <person name="Dalin E."/>
            <person name="Tice H."/>
            <person name="Pitluck S."/>
            <person name="Munk A.C."/>
            <person name="Brettin T."/>
            <person name="Bruce D."/>
            <person name="Han C."/>
            <person name="Tapia R."/>
            <person name="Gilna P."/>
            <person name="Schmutz J."/>
            <person name="Larimer F."/>
            <person name="Land M."/>
            <person name="Hauser L."/>
            <person name="Kyrpides N."/>
            <person name="Lykidis A."/>
            <person name="Spiro S."/>
            <person name="Richardson D.J."/>
            <person name="Moir J.W.B."/>
            <person name="Ferguson S.J."/>
            <person name="van Spanning R.J.M."/>
            <person name="Richardson P."/>
        </authorList>
    </citation>
    <scope>NUCLEOTIDE SEQUENCE [LARGE SCALE GENOMIC DNA]</scope>
    <source>
        <strain evidence="4">Pd 1222</strain>
        <plasmid evidence="4">pPD1222</plasmid>
    </source>
</reference>
<geneLocation type="plasmid" evidence="4">
    <name>pPD1222</name>
</geneLocation>
<protein>
    <submittedName>
        <fullName evidence="3">Short-chain dehydrogenase/reductase SDR</fullName>
    </submittedName>
</protein>
<dbReference type="AlphaFoldDB" id="A1BBU8"/>
<dbReference type="PROSITE" id="PS00061">
    <property type="entry name" value="ADH_SHORT"/>
    <property type="match status" value="1"/>
</dbReference>
<evidence type="ECO:0000256" key="1">
    <source>
        <dbReference type="ARBA" id="ARBA00006484"/>
    </source>
</evidence>
<keyword evidence="2" id="KW-0560">Oxidoreductase</keyword>
<dbReference type="EnsemblBacteria" id="ABL72992">
    <property type="protein sequence ID" value="ABL72992"/>
    <property type="gene ID" value="Pden_4932"/>
</dbReference>
<organism evidence="3 4">
    <name type="scientific">Paracoccus denitrificans (strain Pd 1222)</name>
    <dbReference type="NCBI Taxonomy" id="318586"/>
    <lineage>
        <taxon>Bacteria</taxon>
        <taxon>Pseudomonadati</taxon>
        <taxon>Pseudomonadota</taxon>
        <taxon>Alphaproteobacteria</taxon>
        <taxon>Rhodobacterales</taxon>
        <taxon>Paracoccaceae</taxon>
        <taxon>Paracoccus</taxon>
    </lineage>
</organism>
<dbReference type="PRINTS" id="PR00080">
    <property type="entry name" value="SDRFAMILY"/>
</dbReference>
<dbReference type="SUPFAM" id="SSF51735">
    <property type="entry name" value="NAD(P)-binding Rossmann-fold domains"/>
    <property type="match status" value="1"/>
</dbReference>
<evidence type="ECO:0000256" key="2">
    <source>
        <dbReference type="ARBA" id="ARBA00023002"/>
    </source>
</evidence>
<dbReference type="PANTHER" id="PTHR42760">
    <property type="entry name" value="SHORT-CHAIN DEHYDROGENASES/REDUCTASES FAMILY MEMBER"/>
    <property type="match status" value="1"/>
</dbReference>
<keyword evidence="4" id="KW-1185">Reference proteome</keyword>
<dbReference type="InterPro" id="IPR002347">
    <property type="entry name" value="SDR_fam"/>
</dbReference>
<proteinExistence type="inferred from homology"/>
<evidence type="ECO:0000313" key="4">
    <source>
        <dbReference type="Proteomes" id="UP000000361"/>
    </source>
</evidence>
<sequence>MNDSFKRAFSLEGKRALVTGGGSGLGEAMAAAMAAAGAKVILVGRRKDMLEQAAGRIPGAKVETVDLADIAALDAAAKAILERHGKIDILVNNAGNTIRKPFLETTYEDIDAVVDVHLRGALEFSRPIIARQAETGGGCVIFTASMASYMGLPYVMGYTVAKTALLGVVRALSAEFAGQNVRVNGIAPGWIDTPLYRGATGADPARKAKALGRIQMGRIGEVEDVGWTSVFLASDAAAYITGQTVAVDGGALAGF</sequence>
<accession>A1BBU8</accession>
<dbReference type="OrthoDB" id="7257744at2"/>